<dbReference type="InterPro" id="IPR002501">
    <property type="entry name" value="PsdUridine_synth_N"/>
</dbReference>
<dbReference type="Pfam" id="PF01509">
    <property type="entry name" value="TruB_N"/>
    <property type="match status" value="1"/>
</dbReference>
<dbReference type="Proteomes" id="UP000053784">
    <property type="component" value="Unassembled WGS sequence"/>
</dbReference>
<dbReference type="GO" id="GO:1990481">
    <property type="term" value="P:mRNA pseudouridine synthesis"/>
    <property type="evidence" value="ECO:0007669"/>
    <property type="project" value="TreeGrafter"/>
</dbReference>
<evidence type="ECO:0000256" key="4">
    <source>
        <dbReference type="ARBA" id="ARBA00023235"/>
    </source>
</evidence>
<sequence length="321" mass="35994">MKCNATNRKSRPINGIILLDKPMGISSNQALQQVKHIYFAQKAGHAGTLDPLATGMLPIYLGEATKFAQFSLNADKSYVVKAKLGERTNTSDSYGNVIKVREVNITHKQLKCSIASFQGEINQIPSMFSAVKYQGSPLYKYARKGIEVLRKTRKVTVYSIKLLQFKDREIKINIHCSKGTYIRTIVDDLGEMLGCGAHVTYLRRTSISKYPREKMVTLEELNQLFKKVKKKVAPQKLLDFLLIPIDAAVENLPEININKELAQRFQHGTSIQATETESLDRGTIARITSGEERTFIGTATIKNNGQVAPKRLVINTHNRAK</sequence>
<dbReference type="CDD" id="cd21152">
    <property type="entry name" value="PUA_TruB_bacterial"/>
    <property type="match status" value="1"/>
</dbReference>
<dbReference type="STRING" id="1179155.CF67_14011"/>
<organism evidence="9 10">
    <name type="scientific">Candidatus Photodesmus blepharonis</name>
    <dbReference type="NCBI Taxonomy" id="1179155"/>
    <lineage>
        <taxon>Bacteria</taxon>
        <taxon>Pseudomonadati</taxon>
        <taxon>Pseudomonadota</taxon>
        <taxon>Gammaproteobacteria</taxon>
        <taxon>Vibrionales</taxon>
        <taxon>Vibrionaceae</taxon>
        <taxon>Candidatus Photodesmus</taxon>
    </lineage>
</organism>
<feature type="active site" description="Nucleophile" evidence="5">
    <location>
        <position position="50"/>
    </location>
</feature>
<comment type="similarity">
    <text evidence="2 5">Belongs to the pseudouridine synthase TruB family. Type 1 subfamily.</text>
</comment>
<protein>
    <recommendedName>
        <fullName evidence="5">tRNA pseudouridine synthase B</fullName>
        <ecNumber evidence="5">5.4.99.25</ecNumber>
    </recommendedName>
    <alternativeName>
        <fullName evidence="5">tRNA pseudouridine(55) synthase</fullName>
        <shortName evidence="5">Psi55 synthase</shortName>
    </alternativeName>
    <alternativeName>
        <fullName evidence="5">tRNA pseudouridylate synthase</fullName>
    </alternativeName>
    <alternativeName>
        <fullName evidence="5">tRNA-uridine isomerase</fullName>
    </alternativeName>
</protein>
<evidence type="ECO:0000256" key="5">
    <source>
        <dbReference type="HAMAP-Rule" id="MF_01080"/>
    </source>
</evidence>
<dbReference type="eggNOG" id="COG0130">
    <property type="taxonomic scope" value="Bacteria"/>
</dbReference>
<dbReference type="Gene3D" id="2.30.130.10">
    <property type="entry name" value="PUA domain"/>
    <property type="match status" value="1"/>
</dbReference>
<dbReference type="SUPFAM" id="SSF88697">
    <property type="entry name" value="PUA domain-like"/>
    <property type="match status" value="1"/>
</dbReference>
<dbReference type="OrthoDB" id="9802309at2"/>
<dbReference type="PANTHER" id="PTHR13767">
    <property type="entry name" value="TRNA-PSEUDOURIDINE SYNTHASE"/>
    <property type="match status" value="1"/>
</dbReference>
<comment type="caution">
    <text evidence="9">The sequence shown here is derived from an EMBL/GenBank/DDBJ whole genome shotgun (WGS) entry which is preliminary data.</text>
</comment>
<evidence type="ECO:0000256" key="2">
    <source>
        <dbReference type="ARBA" id="ARBA00005642"/>
    </source>
</evidence>
<gene>
    <name evidence="5 9" type="primary">truB</name>
    <name evidence="9" type="ORF">CF67_14011</name>
</gene>
<dbReference type="InterPro" id="IPR015947">
    <property type="entry name" value="PUA-like_sf"/>
</dbReference>
<dbReference type="GO" id="GO:0160148">
    <property type="term" value="F:tRNA pseudouridine(55) synthase activity"/>
    <property type="evidence" value="ECO:0007669"/>
    <property type="project" value="UniProtKB-EC"/>
</dbReference>
<dbReference type="Pfam" id="PF09157">
    <property type="entry name" value="TruB-C_2"/>
    <property type="match status" value="1"/>
</dbReference>
<evidence type="ECO:0000256" key="3">
    <source>
        <dbReference type="ARBA" id="ARBA00022694"/>
    </source>
</evidence>
<dbReference type="Pfam" id="PF16198">
    <property type="entry name" value="TruB_C_2"/>
    <property type="match status" value="1"/>
</dbReference>
<evidence type="ECO:0000313" key="9">
    <source>
        <dbReference type="EMBL" id="KEY91596.1"/>
    </source>
</evidence>
<dbReference type="CDD" id="cd02573">
    <property type="entry name" value="PseudoU_synth_EcTruB"/>
    <property type="match status" value="1"/>
</dbReference>
<dbReference type="InterPro" id="IPR014780">
    <property type="entry name" value="tRNA_psdUridine_synth_TruB"/>
</dbReference>
<feature type="domain" description="Pseudouridine synthase II N-terminal" evidence="6">
    <location>
        <begin position="35"/>
        <end position="182"/>
    </location>
</feature>
<comment type="catalytic activity">
    <reaction evidence="1 5">
        <text>uridine(55) in tRNA = pseudouridine(55) in tRNA</text>
        <dbReference type="Rhea" id="RHEA:42532"/>
        <dbReference type="Rhea" id="RHEA-COMP:10101"/>
        <dbReference type="Rhea" id="RHEA-COMP:10102"/>
        <dbReference type="ChEBI" id="CHEBI:65314"/>
        <dbReference type="ChEBI" id="CHEBI:65315"/>
        <dbReference type="EC" id="5.4.99.25"/>
    </reaction>
</comment>
<dbReference type="EC" id="5.4.99.25" evidence="5"/>
<dbReference type="HAMAP" id="MF_01080">
    <property type="entry name" value="TruB_bact"/>
    <property type="match status" value="1"/>
</dbReference>
<dbReference type="RefSeq" id="WP_034413152.1">
    <property type="nucleotide sequence ID" value="NZ_JGVK01000006.1"/>
</dbReference>
<evidence type="ECO:0000259" key="8">
    <source>
        <dbReference type="Pfam" id="PF16198"/>
    </source>
</evidence>
<dbReference type="Gene3D" id="3.30.2350.10">
    <property type="entry name" value="Pseudouridine synthase"/>
    <property type="match status" value="1"/>
</dbReference>
<reference evidence="9 10" key="1">
    <citation type="submission" date="2014-03" db="EMBL/GenBank/DDBJ databases">
        <title>Selection and divergence in the genomes of co-occurring obligate luminous symbionts with specific hosts.</title>
        <authorList>
            <person name="Hendry T.A."/>
            <person name="de Wet J.R."/>
            <person name="Dunlap P.V."/>
        </authorList>
    </citation>
    <scope>NUCLEOTIDE SEQUENCE [LARGE SCALE GENOMIC DNA]</scope>
    <source>
        <strain evidence="9 10">Ppalp.1</strain>
    </source>
</reference>
<keyword evidence="3 5" id="KW-0819">tRNA processing</keyword>
<feature type="domain" description="tRNA pseudouridylate synthase B C-terminal" evidence="8">
    <location>
        <begin position="183"/>
        <end position="249"/>
    </location>
</feature>
<feature type="domain" description="tRNA pseudouridine synthase II TruB subfamily 1 C-terminal" evidence="7">
    <location>
        <begin position="253"/>
        <end position="313"/>
    </location>
</feature>
<evidence type="ECO:0000259" key="6">
    <source>
        <dbReference type="Pfam" id="PF01509"/>
    </source>
</evidence>
<name>A0A084CP67_9GAMM</name>
<dbReference type="NCBIfam" id="TIGR00431">
    <property type="entry name" value="TruB"/>
    <property type="match status" value="1"/>
</dbReference>
<dbReference type="PANTHER" id="PTHR13767:SF2">
    <property type="entry name" value="PSEUDOURIDYLATE SYNTHASE TRUB1"/>
    <property type="match status" value="1"/>
</dbReference>
<dbReference type="AlphaFoldDB" id="A0A084CP67"/>
<dbReference type="GO" id="GO:0031119">
    <property type="term" value="P:tRNA pseudouridine synthesis"/>
    <property type="evidence" value="ECO:0007669"/>
    <property type="project" value="UniProtKB-UniRule"/>
</dbReference>
<dbReference type="InterPro" id="IPR032819">
    <property type="entry name" value="TruB_C"/>
</dbReference>
<dbReference type="InterPro" id="IPR036974">
    <property type="entry name" value="PUA_sf"/>
</dbReference>
<dbReference type="InterPro" id="IPR015240">
    <property type="entry name" value="tRNA_sdUridine_synth_fam1_C"/>
</dbReference>
<evidence type="ECO:0000259" key="7">
    <source>
        <dbReference type="Pfam" id="PF09157"/>
    </source>
</evidence>
<dbReference type="GO" id="GO:0003723">
    <property type="term" value="F:RNA binding"/>
    <property type="evidence" value="ECO:0007669"/>
    <property type="project" value="InterPro"/>
</dbReference>
<dbReference type="InterPro" id="IPR020103">
    <property type="entry name" value="PsdUridine_synth_cat_dom_sf"/>
</dbReference>
<evidence type="ECO:0000313" key="10">
    <source>
        <dbReference type="Proteomes" id="UP000053784"/>
    </source>
</evidence>
<keyword evidence="10" id="KW-1185">Reference proteome</keyword>
<keyword evidence="4 5" id="KW-0413">Isomerase</keyword>
<dbReference type="EMBL" id="JGVK01000006">
    <property type="protein sequence ID" value="KEY91596.1"/>
    <property type="molecule type" value="Genomic_DNA"/>
</dbReference>
<accession>A0A084CP67</accession>
<dbReference type="SUPFAM" id="SSF55120">
    <property type="entry name" value="Pseudouridine synthase"/>
    <property type="match status" value="1"/>
</dbReference>
<evidence type="ECO:0000256" key="1">
    <source>
        <dbReference type="ARBA" id="ARBA00000385"/>
    </source>
</evidence>
<proteinExistence type="inferred from homology"/>
<comment type="function">
    <text evidence="5">Responsible for synthesis of pseudouridine from uracil-55 in the psi GC loop of transfer RNAs.</text>
</comment>